<dbReference type="EMBL" id="AP018365">
    <property type="protein sequence ID" value="BBB00647.1"/>
    <property type="molecule type" value="Genomic_DNA"/>
</dbReference>
<name>A0A7U3UXV1_9ACTN</name>
<gene>
    <name evidence="2" type="ORF">RVR_10593</name>
    <name evidence="1" type="ORF">RVR_7727</name>
</gene>
<proteinExistence type="predicted"/>
<sequence length="82" mass="8126">MPSSPARHEPQVRVIAAALAALVPGAPPNALLIKVTDRGAGGGVIHSWEGSVAGLAAKIHAALLGQSARPAAGRPTHPEDGS</sequence>
<accession>A0A7U3UXV1</accession>
<protein>
    <submittedName>
        <fullName evidence="1">Uncharacterized protein</fullName>
    </submittedName>
</protein>
<keyword evidence="3" id="KW-1185">Reference proteome</keyword>
<dbReference type="KEGG" id="arev:RVR_10593"/>
<reference evidence="1 3" key="4">
    <citation type="journal article" date="2020" name="Sci. Rep.">
        <title>beta-carboline chemical signals induce reveromycin production through a LuxR family regulator in Streptomyces sp. SN-593.</title>
        <authorList>
            <person name="Panthee S."/>
            <person name="Kito N."/>
            <person name="Hayashi T."/>
            <person name="Shimizu T."/>
            <person name="Ishikawa J."/>
            <person name="Hamamoto H."/>
            <person name="Osada H."/>
            <person name="Takahashi S."/>
        </authorList>
    </citation>
    <scope>NUCLEOTIDE SEQUENCE [LARGE SCALE GENOMIC DNA]</scope>
    <source>
        <strain evidence="1 3">SN-593</strain>
    </source>
</reference>
<reference evidence="1 3" key="2">
    <citation type="journal article" date="2011" name="J. Antibiot.">
        <title>Furaquinocins I and J: novel polyketide isoprenoid hybrid compounds from Streptomyces reveromyceticus SN-593.</title>
        <authorList>
            <person name="Panthee S."/>
            <person name="Takahashi S."/>
            <person name="Takagi H."/>
            <person name="Nogawa T."/>
            <person name="Oowada E."/>
            <person name="Uramoto M."/>
            <person name="Osada H."/>
        </authorList>
    </citation>
    <scope>NUCLEOTIDE SEQUENCE [LARGE SCALE GENOMIC DNA]</scope>
    <source>
        <strain evidence="1 3">SN-593</strain>
    </source>
</reference>
<evidence type="ECO:0000313" key="2">
    <source>
        <dbReference type="EMBL" id="BBB00647.1"/>
    </source>
</evidence>
<reference evidence="1 3" key="1">
    <citation type="journal article" date="2010" name="J. Bacteriol.">
        <title>Biochemical characterization of a novel indole prenyltransferase from Streptomyces sp. SN-593.</title>
        <authorList>
            <person name="Takahashi S."/>
            <person name="Takagi H."/>
            <person name="Toyoda A."/>
            <person name="Uramoto M."/>
            <person name="Nogawa T."/>
            <person name="Ueki M."/>
            <person name="Sakaki Y."/>
            <person name="Osada H."/>
        </authorList>
    </citation>
    <scope>NUCLEOTIDE SEQUENCE [LARGE SCALE GENOMIC DNA]</scope>
    <source>
        <strain evidence="1 3">SN-593</strain>
    </source>
</reference>
<dbReference type="EMBL" id="AP018365">
    <property type="protein sequence ID" value="BBB00594.1"/>
    <property type="molecule type" value="Genomic_DNA"/>
</dbReference>
<dbReference type="KEGG" id="arev:RVR_7727"/>
<dbReference type="RefSeq" id="WP_202236572.1">
    <property type="nucleotide sequence ID" value="NZ_AP018365.1"/>
</dbReference>
<reference evidence="1 3" key="3">
    <citation type="journal article" date="2011" name="Nat. Chem. Biol.">
        <title>Reveromycin A biosynthesis uses RevG and RevJ for stereospecific spiroacetal formation.</title>
        <authorList>
            <person name="Takahashi S."/>
            <person name="Toyoda A."/>
            <person name="Sekiyama Y."/>
            <person name="Takagi H."/>
            <person name="Nogawa T."/>
            <person name="Uramoto M."/>
            <person name="Suzuki R."/>
            <person name="Koshino H."/>
            <person name="Kumano T."/>
            <person name="Panthee S."/>
            <person name="Dairi T."/>
            <person name="Ishikawa J."/>
            <person name="Ikeda H."/>
            <person name="Sakaki Y."/>
            <person name="Osada H."/>
        </authorList>
    </citation>
    <scope>NUCLEOTIDE SEQUENCE [LARGE SCALE GENOMIC DNA]</scope>
    <source>
        <strain evidence="1 3">SN-593</strain>
    </source>
</reference>
<evidence type="ECO:0000313" key="3">
    <source>
        <dbReference type="Proteomes" id="UP000595703"/>
    </source>
</evidence>
<dbReference type="Proteomes" id="UP000595703">
    <property type="component" value="Chromosome"/>
</dbReference>
<evidence type="ECO:0000313" key="1">
    <source>
        <dbReference type="EMBL" id="BBB00594.1"/>
    </source>
</evidence>
<organism evidence="1 3">
    <name type="scientific">Actinacidiphila reveromycinica</name>
    <dbReference type="NCBI Taxonomy" id="659352"/>
    <lineage>
        <taxon>Bacteria</taxon>
        <taxon>Bacillati</taxon>
        <taxon>Actinomycetota</taxon>
        <taxon>Actinomycetes</taxon>
        <taxon>Kitasatosporales</taxon>
        <taxon>Streptomycetaceae</taxon>
        <taxon>Actinacidiphila</taxon>
    </lineage>
</organism>
<dbReference type="AlphaFoldDB" id="A0A7U3UXV1"/>